<feature type="region of interest" description="Disordered" evidence="1">
    <location>
        <begin position="1"/>
        <end position="23"/>
    </location>
</feature>
<dbReference type="InterPro" id="IPR010982">
    <property type="entry name" value="Lambda_DNA-bd_dom_sf"/>
</dbReference>
<proteinExistence type="predicted"/>
<dbReference type="Pfam" id="PF13464">
    <property type="entry name" value="RodZ_C"/>
    <property type="match status" value="1"/>
</dbReference>
<dbReference type="AlphaFoldDB" id="A0A2T5PC07"/>
<feature type="transmembrane region" description="Helical" evidence="2">
    <location>
        <begin position="112"/>
        <end position="132"/>
    </location>
</feature>
<dbReference type="InterPro" id="IPR025194">
    <property type="entry name" value="RodZ-like_C"/>
</dbReference>
<evidence type="ECO:0000256" key="1">
    <source>
        <dbReference type="SAM" id="MobiDB-lite"/>
    </source>
</evidence>
<dbReference type="RefSeq" id="WP_108106019.1">
    <property type="nucleotide sequence ID" value="NZ_QASN01000008.1"/>
</dbReference>
<dbReference type="PANTHER" id="PTHR34475:SF1">
    <property type="entry name" value="CYTOSKELETON PROTEIN RODZ"/>
    <property type="match status" value="1"/>
</dbReference>
<dbReference type="Gene3D" id="1.10.260.40">
    <property type="entry name" value="lambda repressor-like DNA-binding domains"/>
    <property type="match status" value="1"/>
</dbReference>
<keyword evidence="2" id="KW-0812">Transmembrane</keyword>
<reference evidence="4 5" key="1">
    <citation type="submission" date="2018-04" db="EMBL/GenBank/DDBJ databases">
        <title>Pseudomonas sp. nov., isolated from mangrove soil.</title>
        <authorList>
            <person name="Chen C."/>
        </authorList>
    </citation>
    <scope>NUCLEOTIDE SEQUENCE [LARGE SCALE GENOMIC DNA]</scope>
    <source>
        <strain evidence="4 5">TC-11</strain>
    </source>
</reference>
<dbReference type="SMART" id="SM00530">
    <property type="entry name" value="HTH_XRE"/>
    <property type="match status" value="1"/>
</dbReference>
<keyword evidence="2" id="KW-0472">Membrane</keyword>
<dbReference type="InterPro" id="IPR050400">
    <property type="entry name" value="Bact_Cytoskel_RodZ"/>
</dbReference>
<dbReference type="PANTHER" id="PTHR34475">
    <property type="match status" value="1"/>
</dbReference>
<dbReference type="PROSITE" id="PS50943">
    <property type="entry name" value="HTH_CROC1"/>
    <property type="match status" value="1"/>
</dbReference>
<keyword evidence="2" id="KW-1133">Transmembrane helix</keyword>
<sequence>MKQESLESVMPRANPGDSLREGREARGLSVAEAAVQLNLSVARLQQLEAGEFDKLPGHTFARGYVRSYARLLGLDPNRIVLEFDQFTGTDAAGSEVHALGQIEQPVRVAHSLLRLLSFVLLLALAGLGFYWWQERSTAPTDPLGQAPVHIEVEGADGRLQLHPLTELEDEALLAAEVDPLPMDSEALPVDAQPVAPPASDSAPAASAQIQAQAPAASSQAQASTVTPAPEAAASAAPAVQAEAAAGQGTVEVVFSDTCWVQVKDADGKILAGGLKRKGESLRVVGKAPLELRLGVARAASVSYNGSPVDIAPFTSNETARLSLGQ</sequence>
<comment type="caution">
    <text evidence="4">The sequence shown here is derived from an EMBL/GenBank/DDBJ whole genome shotgun (WGS) entry which is preliminary data.</text>
</comment>
<dbReference type="SUPFAM" id="SSF47413">
    <property type="entry name" value="lambda repressor-like DNA-binding domains"/>
    <property type="match status" value="1"/>
</dbReference>
<protein>
    <submittedName>
        <fullName evidence="4">DUF4115 domain-containing protein</fullName>
    </submittedName>
</protein>
<dbReference type="OrthoDB" id="9790252at2"/>
<feature type="domain" description="HTH cro/C1-type" evidence="3">
    <location>
        <begin position="19"/>
        <end position="51"/>
    </location>
</feature>
<dbReference type="InterPro" id="IPR001387">
    <property type="entry name" value="Cro/C1-type_HTH"/>
</dbReference>
<keyword evidence="5" id="KW-1185">Reference proteome</keyword>
<dbReference type="Pfam" id="PF13413">
    <property type="entry name" value="HTH_25"/>
    <property type="match status" value="1"/>
</dbReference>
<feature type="compositionally biased region" description="Low complexity" evidence="1">
    <location>
        <begin position="188"/>
        <end position="228"/>
    </location>
</feature>
<name>A0A2T5PC07_9PSED</name>
<accession>A0A2T5PC07</accession>
<dbReference type="Proteomes" id="UP000244064">
    <property type="component" value="Unassembled WGS sequence"/>
</dbReference>
<dbReference type="EMBL" id="QASN01000008">
    <property type="protein sequence ID" value="PTU75264.1"/>
    <property type="molecule type" value="Genomic_DNA"/>
</dbReference>
<evidence type="ECO:0000259" key="3">
    <source>
        <dbReference type="PROSITE" id="PS50943"/>
    </source>
</evidence>
<gene>
    <name evidence="4" type="ORF">DBO85_05390</name>
</gene>
<feature type="region of interest" description="Disordered" evidence="1">
    <location>
        <begin position="184"/>
        <end position="228"/>
    </location>
</feature>
<evidence type="ECO:0000256" key="2">
    <source>
        <dbReference type="SAM" id="Phobius"/>
    </source>
</evidence>
<evidence type="ECO:0000313" key="4">
    <source>
        <dbReference type="EMBL" id="PTU75264.1"/>
    </source>
</evidence>
<organism evidence="4 5">
    <name type="scientific">Pseudomonas mangrovi</name>
    <dbReference type="NCBI Taxonomy" id="2161748"/>
    <lineage>
        <taxon>Bacteria</taxon>
        <taxon>Pseudomonadati</taxon>
        <taxon>Pseudomonadota</taxon>
        <taxon>Gammaproteobacteria</taxon>
        <taxon>Pseudomonadales</taxon>
        <taxon>Pseudomonadaceae</taxon>
        <taxon>Pseudomonas</taxon>
    </lineage>
</organism>
<dbReference type="CDD" id="cd00093">
    <property type="entry name" value="HTH_XRE"/>
    <property type="match status" value="1"/>
</dbReference>
<evidence type="ECO:0000313" key="5">
    <source>
        <dbReference type="Proteomes" id="UP000244064"/>
    </source>
</evidence>
<dbReference type="GO" id="GO:0003677">
    <property type="term" value="F:DNA binding"/>
    <property type="evidence" value="ECO:0007669"/>
    <property type="project" value="InterPro"/>
</dbReference>